<evidence type="ECO:0000256" key="1">
    <source>
        <dbReference type="SAM" id="SignalP"/>
    </source>
</evidence>
<dbReference type="InterPro" id="IPR032466">
    <property type="entry name" value="Metal_Hydrolase"/>
</dbReference>
<dbReference type="EMBL" id="JAPJDA010000031">
    <property type="protein sequence ID" value="MCX2839598.1"/>
    <property type="molecule type" value="Genomic_DNA"/>
</dbReference>
<feature type="signal peptide" evidence="1">
    <location>
        <begin position="1"/>
        <end position="21"/>
    </location>
</feature>
<dbReference type="InterPro" id="IPR011059">
    <property type="entry name" value="Metal-dep_hydrolase_composite"/>
</dbReference>
<proteinExistence type="predicted"/>
<evidence type="ECO:0000313" key="4">
    <source>
        <dbReference type="Proteomes" id="UP001148482"/>
    </source>
</evidence>
<dbReference type="Proteomes" id="UP001148482">
    <property type="component" value="Unassembled WGS sequence"/>
</dbReference>
<name>A0A9X3CZP2_9FLAO</name>
<accession>A0A9X3CZP2</accession>
<dbReference type="InterPro" id="IPR051781">
    <property type="entry name" value="Metallo-dep_Hydrolase"/>
</dbReference>
<dbReference type="PANTHER" id="PTHR43135:SF3">
    <property type="entry name" value="ALPHA-D-RIBOSE 1-METHYLPHOSPHONATE 5-TRIPHOSPHATE DIPHOSPHATASE"/>
    <property type="match status" value="1"/>
</dbReference>
<dbReference type="PANTHER" id="PTHR43135">
    <property type="entry name" value="ALPHA-D-RIBOSE 1-METHYLPHOSPHONATE 5-TRIPHOSPHATE DIPHOSPHATASE"/>
    <property type="match status" value="1"/>
</dbReference>
<evidence type="ECO:0000259" key="2">
    <source>
        <dbReference type="Pfam" id="PF01979"/>
    </source>
</evidence>
<dbReference type="RefSeq" id="WP_266070973.1">
    <property type="nucleotide sequence ID" value="NZ_JAPJDA010000031.1"/>
</dbReference>
<dbReference type="Pfam" id="PF01979">
    <property type="entry name" value="Amidohydro_1"/>
    <property type="match status" value="1"/>
</dbReference>
<dbReference type="Gene3D" id="3.20.20.140">
    <property type="entry name" value="Metal-dependent hydrolases"/>
    <property type="match status" value="1"/>
</dbReference>
<sequence length="437" mass="48173">MKNLKKYILPVLLLFAGSVIAQQTPAPQQDRAISIVGATAHVGNGEVIENSVIIFENGKLTTVTDAASTNRQYPGTVIDAKGKHVYPGFIAPNSSLGLVEIDAVVQSDDEDELGELLPHVRSLIAYNAESQVVESMRPNGVLVGQIAPRGGRISGTSSIVQFDAWNWEDAVLKEDDGLHINWPNSVRRGRWWMGEDPGIKPNDDYSKDLQELSSFFKNAKAYLAGPQEKANLPFQAMKTVFNGKKKIYIHADSEKEIIDVLAFKEEHQLENVVLVGAYDAFKVANQIKAANVPVLVGRVHETPQMEDQDYDLPYKLAYLLNREGILVGLETSGDMERMNSRNLPFYAGTVTGYGLSKTDALKMITSNTAKILGVDDSLGTLEAGKDATLFISEGDALDMRTNKVARAFIQGREISLESHQTELAKRYTEKYGQQEKK</sequence>
<evidence type="ECO:0000313" key="3">
    <source>
        <dbReference type="EMBL" id="MCX2839598.1"/>
    </source>
</evidence>
<gene>
    <name evidence="3" type="ORF">OQ279_15735</name>
</gene>
<protein>
    <submittedName>
        <fullName evidence="3">Amidohydrolase family protein</fullName>
    </submittedName>
</protein>
<comment type="caution">
    <text evidence="3">The sequence shown here is derived from an EMBL/GenBank/DDBJ whole genome shotgun (WGS) entry which is preliminary data.</text>
</comment>
<dbReference type="SUPFAM" id="SSF51338">
    <property type="entry name" value="Composite domain of metallo-dependent hydrolases"/>
    <property type="match status" value="1"/>
</dbReference>
<keyword evidence="1" id="KW-0732">Signal</keyword>
<keyword evidence="4" id="KW-1185">Reference proteome</keyword>
<dbReference type="GO" id="GO:0016810">
    <property type="term" value="F:hydrolase activity, acting on carbon-nitrogen (but not peptide) bonds"/>
    <property type="evidence" value="ECO:0007669"/>
    <property type="project" value="InterPro"/>
</dbReference>
<feature type="chain" id="PRO_5040932145" evidence="1">
    <location>
        <begin position="22"/>
        <end position="437"/>
    </location>
</feature>
<reference evidence="3" key="1">
    <citation type="submission" date="2022-11" db="EMBL/GenBank/DDBJ databases">
        <title>Salinimicrobium profundisediminis sp. nov., isolated from deep-sea sediment of the Mariana Trench.</title>
        <authorList>
            <person name="Fu H."/>
        </authorList>
    </citation>
    <scope>NUCLEOTIDE SEQUENCE</scope>
    <source>
        <strain evidence="3">MT39</strain>
    </source>
</reference>
<dbReference type="AlphaFoldDB" id="A0A9X3CZP2"/>
<dbReference type="InterPro" id="IPR006680">
    <property type="entry name" value="Amidohydro-rel"/>
</dbReference>
<feature type="domain" description="Amidohydrolase-related" evidence="2">
    <location>
        <begin position="346"/>
        <end position="412"/>
    </location>
</feature>
<organism evidence="3 4">
    <name type="scientific">Salinimicrobium profundisediminis</name>
    <dbReference type="NCBI Taxonomy" id="2994553"/>
    <lineage>
        <taxon>Bacteria</taxon>
        <taxon>Pseudomonadati</taxon>
        <taxon>Bacteroidota</taxon>
        <taxon>Flavobacteriia</taxon>
        <taxon>Flavobacteriales</taxon>
        <taxon>Flavobacteriaceae</taxon>
        <taxon>Salinimicrobium</taxon>
    </lineage>
</organism>
<dbReference type="SUPFAM" id="SSF51556">
    <property type="entry name" value="Metallo-dependent hydrolases"/>
    <property type="match status" value="1"/>
</dbReference>